<dbReference type="InterPro" id="IPR043765">
    <property type="entry name" value="DUF5711"/>
</dbReference>
<evidence type="ECO:0000313" key="2">
    <source>
        <dbReference type="EMBL" id="BEP30419.1"/>
    </source>
</evidence>
<feature type="transmembrane region" description="Helical" evidence="1">
    <location>
        <begin position="15"/>
        <end position="35"/>
    </location>
</feature>
<dbReference type="KEGG" id="hprf:HLPR_27500"/>
<reference evidence="2 3" key="1">
    <citation type="submission" date="2023-08" db="EMBL/GenBank/DDBJ databases">
        <title>Helicovermis profunda gen. nov., sp. nov., a novel mesophilic, fermentative bacterium within the Bacillota from a deep-sea hydrothermal vent chimney.</title>
        <authorList>
            <person name="Miyazaki U."/>
            <person name="Mizutani D."/>
            <person name="Hashimoto Y."/>
            <person name="Tame A."/>
            <person name="Sawayama S."/>
            <person name="Miyazaki J."/>
            <person name="Takai K."/>
            <person name="Nakagawa S."/>
        </authorList>
    </citation>
    <scope>NUCLEOTIDE SEQUENCE [LARGE SCALE GENOMIC DNA]</scope>
    <source>
        <strain evidence="2 3">S502</strain>
    </source>
</reference>
<keyword evidence="1" id="KW-0812">Transmembrane</keyword>
<name>A0AAU9EQG3_9FIRM</name>
<dbReference type="EMBL" id="AP028654">
    <property type="protein sequence ID" value="BEP30419.1"/>
    <property type="molecule type" value="Genomic_DNA"/>
</dbReference>
<keyword evidence="1" id="KW-0472">Membrane</keyword>
<dbReference type="RefSeq" id="WP_338536005.1">
    <property type="nucleotide sequence ID" value="NZ_AP028654.1"/>
</dbReference>
<dbReference type="Proteomes" id="UP001321786">
    <property type="component" value="Chromosome"/>
</dbReference>
<evidence type="ECO:0000256" key="1">
    <source>
        <dbReference type="SAM" id="Phobius"/>
    </source>
</evidence>
<protein>
    <submittedName>
        <fullName evidence="2">Uncharacterized protein</fullName>
    </submittedName>
</protein>
<organism evidence="2 3">
    <name type="scientific">Helicovermis profundi</name>
    <dbReference type="NCBI Taxonomy" id="3065157"/>
    <lineage>
        <taxon>Bacteria</taxon>
        <taxon>Bacillati</taxon>
        <taxon>Bacillota</taxon>
        <taxon>Clostridia</taxon>
        <taxon>Helicovermis</taxon>
    </lineage>
</organism>
<dbReference type="InterPro" id="IPR011047">
    <property type="entry name" value="Quinoprotein_ADH-like_sf"/>
</dbReference>
<gene>
    <name evidence="2" type="ORF">HLPR_27500</name>
</gene>
<accession>A0AAU9EQG3</accession>
<keyword evidence="3" id="KW-1185">Reference proteome</keyword>
<keyword evidence="1" id="KW-1133">Transmembrane helix</keyword>
<dbReference type="SUPFAM" id="SSF50998">
    <property type="entry name" value="Quinoprotein alcohol dehydrogenase-like"/>
    <property type="match status" value="1"/>
</dbReference>
<dbReference type="AlphaFoldDB" id="A0AAU9EQG3"/>
<sequence>MTFDKRKKRKSKKKFFNKISFISLIVLIICLIFVFKFDNNYINKIKYTISFGSMKLEKIKTFDYKSNLKYVNDSNIYKIASKFFKIDNSELTQYDTDFKPIWKKELNGVNVKLVGKGNLLILYDKEIGNIYSLDVDGNIVGKILNIGKIENVIVKNEFNVIVYNSANARILILDNKCEKLSEIALRDDKISKIESSSDKSIIATTTLKIAKDKFFSTVQIYNLDGELSGLLNFDSAIIFDIKIIGDSVILLSDSWLRKYDNENNMLFEYKFDRTIKNFSFDDNGNVVLNLVAVSKDISNPIDDNIILKIDNKGNKVFEKKINVDVEKIEYNYGEICYTSDDKLYILDEKGENIGIQLLSSDIINVKWFSSSKLGVYYINKFEYYLLK</sequence>
<dbReference type="Pfam" id="PF18975">
    <property type="entry name" value="DUF5711"/>
    <property type="match status" value="1"/>
</dbReference>
<evidence type="ECO:0000313" key="3">
    <source>
        <dbReference type="Proteomes" id="UP001321786"/>
    </source>
</evidence>
<proteinExistence type="predicted"/>